<dbReference type="InterPro" id="IPR014043">
    <property type="entry name" value="Acyl_transferase_dom"/>
</dbReference>
<dbReference type="KEGG" id="trr:M419DRAFT_34774"/>
<evidence type="ECO:0000259" key="12">
    <source>
        <dbReference type="PROSITE" id="PS52019"/>
    </source>
</evidence>
<dbReference type="PROSITE" id="PS52004">
    <property type="entry name" value="KS3_2"/>
    <property type="match status" value="1"/>
</dbReference>
<dbReference type="HOGENOM" id="CLU_000022_31_0_1"/>
<dbReference type="InterPro" id="IPR020806">
    <property type="entry name" value="PKS_PP-bd"/>
</dbReference>
<dbReference type="PANTHER" id="PTHR43775:SF29">
    <property type="entry name" value="ASPERFURANONE POLYKETIDE SYNTHASE AFOG-RELATED"/>
    <property type="match status" value="1"/>
</dbReference>
<dbReference type="SUPFAM" id="SSF53335">
    <property type="entry name" value="S-adenosyl-L-methionine-dependent methyltransferases"/>
    <property type="match status" value="1"/>
</dbReference>
<dbReference type="InterPro" id="IPR049900">
    <property type="entry name" value="PKS_mFAS_DH"/>
</dbReference>
<gene>
    <name evidence="13" type="ORF">M419DRAFT_34774</name>
</gene>
<dbReference type="InterPro" id="IPR020843">
    <property type="entry name" value="ER"/>
</dbReference>
<feature type="region of interest" description="C-terminal hotdog fold" evidence="9">
    <location>
        <begin position="1170"/>
        <end position="1322"/>
    </location>
</feature>
<dbReference type="Pfam" id="PF08242">
    <property type="entry name" value="Methyltransf_12"/>
    <property type="match status" value="1"/>
</dbReference>
<dbReference type="InterPro" id="IPR016035">
    <property type="entry name" value="Acyl_Trfase/lysoPLipase"/>
</dbReference>
<dbReference type="SUPFAM" id="SSF52151">
    <property type="entry name" value="FabD/lysophospholipase-like"/>
    <property type="match status" value="1"/>
</dbReference>
<dbReference type="InterPro" id="IPR013968">
    <property type="entry name" value="PKS_KR"/>
</dbReference>
<dbReference type="Gene3D" id="3.40.47.10">
    <property type="match status" value="1"/>
</dbReference>
<dbReference type="Pfam" id="PF00109">
    <property type="entry name" value="ketoacyl-synt"/>
    <property type="match status" value="1"/>
</dbReference>
<dbReference type="InterPro" id="IPR018201">
    <property type="entry name" value="Ketoacyl_synth_AS"/>
</dbReference>
<keyword evidence="6" id="KW-0560">Oxidoreductase</keyword>
<dbReference type="CDD" id="cd02440">
    <property type="entry name" value="AdoMet_MTases"/>
    <property type="match status" value="1"/>
</dbReference>
<dbReference type="Pfam" id="PF23114">
    <property type="entry name" value="NAD-bd_HRPKS_sdrA"/>
    <property type="match status" value="1"/>
</dbReference>
<dbReference type="InterPro" id="IPR036736">
    <property type="entry name" value="ACP-like_sf"/>
</dbReference>
<evidence type="ECO:0000256" key="8">
    <source>
        <dbReference type="ARBA" id="ARBA00023315"/>
    </source>
</evidence>
<dbReference type="PROSITE" id="PS00012">
    <property type="entry name" value="PHOSPHOPANTETHEINE"/>
    <property type="match status" value="1"/>
</dbReference>
<dbReference type="Gene3D" id="3.40.50.720">
    <property type="entry name" value="NAD(P)-binding Rossmann-like Domain"/>
    <property type="match status" value="1"/>
</dbReference>
<dbReference type="InterPro" id="IPR013149">
    <property type="entry name" value="ADH-like_C"/>
</dbReference>
<dbReference type="CDD" id="cd00833">
    <property type="entry name" value="PKS"/>
    <property type="match status" value="1"/>
</dbReference>
<accession>A0A024SDE6</accession>
<protein>
    <submittedName>
        <fullName evidence="13">Polyketide synthase</fullName>
    </submittedName>
</protein>
<dbReference type="SUPFAM" id="SSF53901">
    <property type="entry name" value="Thiolase-like"/>
    <property type="match status" value="1"/>
</dbReference>
<evidence type="ECO:0000256" key="9">
    <source>
        <dbReference type="PROSITE-ProRule" id="PRU01363"/>
    </source>
</evidence>
<feature type="domain" description="Carrier" evidence="10">
    <location>
        <begin position="2536"/>
        <end position="2617"/>
    </location>
</feature>
<evidence type="ECO:0000313" key="13">
    <source>
        <dbReference type="EMBL" id="ETS03098.1"/>
    </source>
</evidence>
<dbReference type="GO" id="GO:0004315">
    <property type="term" value="F:3-oxoacyl-[acyl-carrier-protein] synthase activity"/>
    <property type="evidence" value="ECO:0007669"/>
    <property type="project" value="InterPro"/>
</dbReference>
<dbReference type="GO" id="GO:0004312">
    <property type="term" value="F:fatty acid synthase activity"/>
    <property type="evidence" value="ECO:0007669"/>
    <property type="project" value="TreeGrafter"/>
</dbReference>
<dbReference type="PANTHER" id="PTHR43775">
    <property type="entry name" value="FATTY ACID SYNTHASE"/>
    <property type="match status" value="1"/>
</dbReference>
<dbReference type="Gene3D" id="3.10.129.110">
    <property type="entry name" value="Polyketide synthase dehydratase"/>
    <property type="match status" value="1"/>
</dbReference>
<dbReference type="InterPro" id="IPR036291">
    <property type="entry name" value="NAD(P)-bd_dom_sf"/>
</dbReference>
<evidence type="ECO:0000256" key="6">
    <source>
        <dbReference type="ARBA" id="ARBA00023002"/>
    </source>
</evidence>
<dbReference type="InterPro" id="IPR013154">
    <property type="entry name" value="ADH-like_N"/>
</dbReference>
<dbReference type="InterPro" id="IPR014031">
    <property type="entry name" value="Ketoacyl_synth_C"/>
</dbReference>
<dbReference type="Gene3D" id="1.10.1200.10">
    <property type="entry name" value="ACP-like"/>
    <property type="match status" value="1"/>
</dbReference>
<dbReference type="SUPFAM" id="SSF55048">
    <property type="entry name" value="Probable ACP-binding domain of malonyl-CoA ACP transacylase"/>
    <property type="match status" value="1"/>
</dbReference>
<dbReference type="InterPro" id="IPR009081">
    <property type="entry name" value="PP-bd_ACP"/>
</dbReference>
<dbReference type="Gene3D" id="3.40.366.10">
    <property type="entry name" value="Malonyl-Coenzyme A Acyl Carrier Protein, domain 2"/>
    <property type="match status" value="1"/>
</dbReference>
<dbReference type="InterPro" id="IPR029063">
    <property type="entry name" value="SAM-dependent_MTases_sf"/>
</dbReference>
<dbReference type="Pfam" id="PF02801">
    <property type="entry name" value="Ketoacyl-synt_C"/>
    <property type="match status" value="1"/>
</dbReference>
<keyword evidence="2" id="KW-0596">Phosphopantetheine</keyword>
<dbReference type="SMART" id="SM00827">
    <property type="entry name" value="PKS_AT"/>
    <property type="match status" value="1"/>
</dbReference>
<dbReference type="InterPro" id="IPR056501">
    <property type="entry name" value="NAD-bd_HRPKS_sdrA"/>
</dbReference>
<evidence type="ECO:0000256" key="7">
    <source>
        <dbReference type="ARBA" id="ARBA00023268"/>
    </source>
</evidence>
<feature type="active site" description="Proton acceptor; for dehydratase activity" evidence="9">
    <location>
        <position position="1037"/>
    </location>
</feature>
<dbReference type="Pfam" id="PF14765">
    <property type="entry name" value="PS-DH"/>
    <property type="match status" value="1"/>
</dbReference>
<dbReference type="SUPFAM" id="SSF51735">
    <property type="entry name" value="NAD(P)-binding Rossmann-fold domains"/>
    <property type="match status" value="2"/>
</dbReference>
<dbReference type="InterPro" id="IPR020807">
    <property type="entry name" value="PKS_DH"/>
</dbReference>
<dbReference type="Proteomes" id="UP000024376">
    <property type="component" value="Unassembled WGS sequence"/>
</dbReference>
<dbReference type="Pfam" id="PF08240">
    <property type="entry name" value="ADH_N"/>
    <property type="match status" value="1"/>
</dbReference>
<dbReference type="SMART" id="SM00825">
    <property type="entry name" value="PKS_KS"/>
    <property type="match status" value="1"/>
</dbReference>
<dbReference type="InterPro" id="IPR014030">
    <property type="entry name" value="Ketoacyl_synth_N"/>
</dbReference>
<dbReference type="InterPro" id="IPR016036">
    <property type="entry name" value="Malonyl_transacylase_ACP-bd"/>
</dbReference>
<dbReference type="Gene3D" id="3.30.70.3290">
    <property type="match status" value="1"/>
</dbReference>
<dbReference type="Pfam" id="PF23297">
    <property type="entry name" value="ACP_SdgA_C"/>
    <property type="match status" value="1"/>
</dbReference>
<dbReference type="GO" id="GO:0030639">
    <property type="term" value="P:polyketide biosynthetic process"/>
    <property type="evidence" value="ECO:0007669"/>
    <property type="project" value="UniProtKB-ARBA"/>
</dbReference>
<name>A0A024SDE6_HYPJR</name>
<keyword evidence="5" id="KW-0521">NADP</keyword>
<dbReference type="InterPro" id="IPR049551">
    <property type="entry name" value="PKS_DH_C"/>
</dbReference>
<evidence type="ECO:0000256" key="2">
    <source>
        <dbReference type="ARBA" id="ARBA00022450"/>
    </source>
</evidence>
<evidence type="ECO:0000256" key="4">
    <source>
        <dbReference type="ARBA" id="ARBA00022679"/>
    </source>
</evidence>
<dbReference type="Gene3D" id="3.40.50.150">
    <property type="entry name" value="Vaccinia Virus protein VP39"/>
    <property type="match status" value="1"/>
</dbReference>
<dbReference type="SMART" id="SM00822">
    <property type="entry name" value="PKS_KR"/>
    <property type="match status" value="1"/>
</dbReference>
<dbReference type="InterPro" id="IPR049552">
    <property type="entry name" value="PKS_DH_N"/>
</dbReference>
<dbReference type="InterPro" id="IPR050091">
    <property type="entry name" value="PKS_NRPS_Biosynth_Enz"/>
</dbReference>
<dbReference type="GO" id="GO:0031177">
    <property type="term" value="F:phosphopantetheine binding"/>
    <property type="evidence" value="ECO:0007669"/>
    <property type="project" value="InterPro"/>
</dbReference>
<dbReference type="SUPFAM" id="SSF50129">
    <property type="entry name" value="GroES-like"/>
    <property type="match status" value="1"/>
</dbReference>
<evidence type="ECO:0000313" key="14">
    <source>
        <dbReference type="Proteomes" id="UP000024376"/>
    </source>
</evidence>
<dbReference type="GO" id="GO:0016491">
    <property type="term" value="F:oxidoreductase activity"/>
    <property type="evidence" value="ECO:0007669"/>
    <property type="project" value="UniProtKB-KW"/>
</dbReference>
<keyword evidence="4" id="KW-0808">Transferase</keyword>
<dbReference type="InterPro" id="IPR001227">
    <property type="entry name" value="Ac_transferase_dom_sf"/>
</dbReference>
<sequence length="2622" mass="287062">MSQPATVVDMPTQANDDIAVVGFSFRLPQDLNDDMSFWEALDNRRNLMTSCPKDRMNARSLLDTNASKPYAQGAHFITDDVACFDAPFFSVTAKEAAAMDPMQRMTLETAYRAFEKAGFTTDALRGSKTAVFHASMLEDYARLMAMDPDNVERTTVTGGTVPCMVPNRISFTFDLRGPSVHVNTACSSGLVAVDMACKTIRSGDASCALVTGANLLLDPTIFHLLSHQNFLSPDSRSYSFDQRANGYARGEGVIAVVLKPVSAAVRDGDMIRAVIRASGSNQDGHTPVITQPSQQAQQDLIQHVYQQANLSLAETRYVEAHGTGTPVGDPIEARAIGRVFRKFRSAKDPLYIGSVKSNIGHLEGASGLAGLLKVILSLERGFIPPNALFETINSAIDAEFWNIAIPNASIPWPTKGIRRASLNSFGFGGSNTHVVVDDALSYLKERNLPGNHCTAGAAGDEDAANGSVELPPSPVSDDFSITVDQSIADLKKIARATVAAAIPSPSITADSLPRLLVWSAADEQAVKRSLRDQELFYKDKIAGNRNKLDRLAYTLAARRSHMLWRSFAIVAEDGLSENQNGTADLDPAKPMRSSPDATLAFVFTGQGAQYTDMGWDLVKYPVFADTLRQIDSIYQSLGCAWSIFDELRSSKNINLPEYSQPLSTAVQIALLELLASFGIAPKAVVGHSSGEIAAAYVMRRLYAIGALSLQSACKVSYFRGQLAGKLRAANEASPGAMMSINLAEAHVSEYLSRIGPEASSVCVACINSPLNCTLSGPEAAIDAIKAQADNDGIFAQKLKTGVAYHSRAMEAIADEYLALMGSLEGASRQDLKVASGIPMVSSVSGKVVRPAALAKGQYWVNNMVSPVRFADAVQLLTQEPSKVKVGLSNITDLVEIGSHPALRRVAQDTIRQTGNKKRTIRYSAALQRSHPPIKTTLELVGQLFCWGHNVSIAAVNQTPVAQPGGASKKPAFLVDTPEYPFDRSHRYWVESRISRDFRFRGNVKGDVLGARVSDWNPLVPRWRNMLAVESVPWAGHHKVTDTLLYPAAGMLVMAIEAVQQMLPEDREVAGFLVKEADFIHPIILKEKWEDRTETQVHLRPLKTLSSDDEDGSAMFEVDIFSYSSDGWNKCFRASLKVDYEEPTSIYGKEQRQLRHEKARDQYSQAAQSCVLPIDSATLYREAAEVGLQYGEWFQLLRDVGWDSKATAVARVDVSKDRYKTNSLVHPSVLDQAFHVLRVSAGQQPTANVPARLRDAWFASSSKWQSPETGHIRWMATSTSAAHLDGTQGYGEQGTIVALADDGTVLCTIEQATTASISNSAKAADKKLLYSVEWKPQLSMLEPEQLARICKADSFEDDETAIVEIHQNMCLALELYSIRVLQRLDRAKVPEALARHVDWMEYHIGNMSPENRRLGETISDDELEARLLDVEKSRPAWKLYTTCARRLLEMLSGEVDPLQVVFGSDQAELFYAELFQKLCQDGRLGTFLDLVAHERPAQRILEVGAGTGGMTNHVLSLLQQREERVGGSCFSEYTYTDISPMFFERARERWPDLASQGRLTFKTFNVDKPIDEQGFEPGSYDIVIAASVLHAVEYLESSLKQVRRALRPGGRLILLEVIDPEDIATNFMAGLVPGWWVAKEDWRPHSAAIPEKLWDKCLRNNGFSGNDVIFRDYKSEACHIVSIILTTAVEEPKLAPAVQPGKLVIVVDEQKSYLQTRMADLIQQQLDPQGSKASSICAFSLDELSQALENVTEEDTVVCIAEVNSQPLLANLTEKSFKCLQYLVGKASRLLWVTASSTDSEEYADYGAAQGFFRSIRVEQSSNRIITLSMEGKLESLKIAQLIETVFDASFGPSPSDEVEYLAKDGVLMTGRAIEDVSGNEILSSLLSHQFQEKTWYDGPALQLSVGSQDGTNKLQFVRDRQYESTLTPNEVEIDAKAWGVDQRDVQVALGRRQELHNGIRLGVDCAGIVTRVGKGCELFKPGDRVHMVAPGCMRQYPRGDVKAVCKIPESMSFEEATSALIPAMTAYHALVDIARLVDGDKVLIHAAAASAVGEFAVRVAQMQGAHVIVTYSNAQERDTLKRMGLAEDHILDNSTLTFAQRVMELTDGEGVDALFNLLAEDEIIQASYECLASSGRFLEMKRFNTDTNATIPIGIFDRNASFSVIDIVNLSPKTMGKLLKKTMELLEQGRIGHAQPLRTFKASEVEDAFQELKGGEALDRVIIMPQDDDVVPKLIQEQRSWRFDENASYLIAGGSGGLGRGIAKWMADRGAKNLILPSRSGASSKAARQTVEELTARGVKVVAPKCDVSSEKELADLLDECARTMPPIKGCINAAMVLQGAVFQESMTFAQWDLTMKSKRQTSWNLHRLLPANLDFFIMLSSLAGVVGQLASANYSTGCSFQDALARQRLARGQAALSLDIGWMRNIGIVSETGEYQKQRESFDDMKQVDDVELLALLSVLCDPSAPQPAIVSEARGQVLFGLKTPIDCLARGRNPPPLMERPFFGAFSVTAASGASAGVNANAEAAVGVRFRQASDSGERTQVVLDALAGRLARAMSIATGDVELNKSLSHYGVDSLMSVDLRNWILRDFGALLTAFDIMGGASISKIADMIVERSTVGKA</sequence>
<dbReference type="Pfam" id="PF08659">
    <property type="entry name" value="KR"/>
    <property type="match status" value="1"/>
</dbReference>
<dbReference type="InterPro" id="IPR016039">
    <property type="entry name" value="Thiolase-like"/>
</dbReference>
<dbReference type="PROSITE" id="PS50075">
    <property type="entry name" value="CARRIER"/>
    <property type="match status" value="1"/>
</dbReference>
<keyword evidence="7" id="KW-0511">Multifunctional enzyme</keyword>
<organism evidence="13 14">
    <name type="scientific">Hypocrea jecorina (strain ATCC 56765 / BCRC 32924 / NRRL 11460 / Rut C-30)</name>
    <name type="common">Trichoderma reesei</name>
    <dbReference type="NCBI Taxonomy" id="1344414"/>
    <lineage>
        <taxon>Eukaryota</taxon>
        <taxon>Fungi</taxon>
        <taxon>Dikarya</taxon>
        <taxon>Ascomycota</taxon>
        <taxon>Pezizomycotina</taxon>
        <taxon>Sordariomycetes</taxon>
        <taxon>Hypocreomycetidae</taxon>
        <taxon>Hypocreales</taxon>
        <taxon>Hypocreaceae</taxon>
        <taxon>Trichoderma</taxon>
    </lineage>
</organism>
<dbReference type="GO" id="GO:0006633">
    <property type="term" value="P:fatty acid biosynthetic process"/>
    <property type="evidence" value="ECO:0007669"/>
    <property type="project" value="InterPro"/>
</dbReference>
<dbReference type="InterPro" id="IPR042104">
    <property type="entry name" value="PKS_dehydratase_sf"/>
</dbReference>
<dbReference type="EMBL" id="KI911144">
    <property type="protein sequence ID" value="ETS03098.1"/>
    <property type="molecule type" value="Genomic_DNA"/>
</dbReference>
<feature type="active site" description="Proton donor; for dehydratase activity" evidence="9">
    <location>
        <position position="1230"/>
    </location>
</feature>
<evidence type="ECO:0000256" key="1">
    <source>
        <dbReference type="ARBA" id="ARBA00005179"/>
    </source>
</evidence>
<dbReference type="Pfam" id="PF21089">
    <property type="entry name" value="PKS_DH_N"/>
    <property type="match status" value="1"/>
</dbReference>
<dbReference type="CDD" id="cd05195">
    <property type="entry name" value="enoyl_red"/>
    <property type="match status" value="1"/>
</dbReference>
<dbReference type="Pfam" id="PF00698">
    <property type="entry name" value="Acyl_transf_1"/>
    <property type="match status" value="1"/>
</dbReference>
<evidence type="ECO:0000256" key="3">
    <source>
        <dbReference type="ARBA" id="ARBA00022553"/>
    </source>
</evidence>
<feature type="domain" description="Ketosynthase family 3 (KS3)" evidence="11">
    <location>
        <begin position="15"/>
        <end position="438"/>
    </location>
</feature>
<dbReference type="OrthoDB" id="329835at2759"/>
<dbReference type="Gene3D" id="3.90.180.10">
    <property type="entry name" value="Medium-chain alcohol dehydrogenases, catalytic domain"/>
    <property type="match status" value="1"/>
</dbReference>
<dbReference type="Pfam" id="PF00107">
    <property type="entry name" value="ADH_zinc_N"/>
    <property type="match status" value="1"/>
</dbReference>
<dbReference type="InterPro" id="IPR011032">
    <property type="entry name" value="GroES-like_sf"/>
</dbReference>
<dbReference type="InterPro" id="IPR013217">
    <property type="entry name" value="Methyltransf_12"/>
</dbReference>
<keyword evidence="8" id="KW-0012">Acyltransferase</keyword>
<dbReference type="InterPro" id="IPR006162">
    <property type="entry name" value="Ppantetheine_attach_site"/>
</dbReference>
<keyword evidence="3" id="KW-0597">Phosphoprotein</keyword>
<dbReference type="SMART" id="SM00829">
    <property type="entry name" value="PKS_ER"/>
    <property type="match status" value="1"/>
</dbReference>
<dbReference type="SMART" id="SM00826">
    <property type="entry name" value="PKS_DH"/>
    <property type="match status" value="1"/>
</dbReference>
<dbReference type="SUPFAM" id="SSF47336">
    <property type="entry name" value="ACP-like"/>
    <property type="match status" value="1"/>
</dbReference>
<feature type="region of interest" description="N-terminal hotdog fold" evidence="9">
    <location>
        <begin position="1005"/>
        <end position="1142"/>
    </location>
</feature>
<dbReference type="PROSITE" id="PS00606">
    <property type="entry name" value="KS3_1"/>
    <property type="match status" value="1"/>
</dbReference>
<proteinExistence type="predicted"/>
<dbReference type="SMART" id="SM00823">
    <property type="entry name" value="PKS_PP"/>
    <property type="match status" value="1"/>
</dbReference>
<comment type="pathway">
    <text evidence="1">Secondary metabolite biosynthesis.</text>
</comment>
<dbReference type="InterPro" id="IPR057326">
    <property type="entry name" value="KR_dom"/>
</dbReference>
<dbReference type="InterPro" id="IPR020841">
    <property type="entry name" value="PKS_Beta-ketoAc_synthase_dom"/>
</dbReference>
<evidence type="ECO:0000259" key="10">
    <source>
        <dbReference type="PROSITE" id="PS50075"/>
    </source>
</evidence>
<reference evidence="14" key="1">
    <citation type="journal article" date="2013" name="Ind. Biotechnol.">
        <title>Comparative genomics analysis of Trichoderma reesei strains.</title>
        <authorList>
            <person name="Koike H."/>
            <person name="Aerts A."/>
            <person name="LaButti K."/>
            <person name="Grigoriev I.V."/>
            <person name="Baker S.E."/>
        </authorList>
    </citation>
    <scope>NUCLEOTIDE SEQUENCE [LARGE SCALE GENOMIC DNA]</scope>
    <source>
        <strain evidence="14">ATCC 56765 / BCRC 32924 / NRRL 11460 / Rut C-30</strain>
    </source>
</reference>
<dbReference type="PROSITE" id="PS52019">
    <property type="entry name" value="PKS_MFAS_DH"/>
    <property type="match status" value="1"/>
</dbReference>
<evidence type="ECO:0000256" key="5">
    <source>
        <dbReference type="ARBA" id="ARBA00022857"/>
    </source>
</evidence>
<feature type="domain" description="PKS/mFAS DH" evidence="12">
    <location>
        <begin position="1005"/>
        <end position="1322"/>
    </location>
</feature>
<evidence type="ECO:0000259" key="11">
    <source>
        <dbReference type="PROSITE" id="PS52004"/>
    </source>
</evidence>